<reference evidence="2" key="1">
    <citation type="submission" date="2022-08" db="UniProtKB">
        <authorList>
            <consortium name="EnsemblMetazoa"/>
        </authorList>
    </citation>
    <scope>IDENTIFICATION</scope>
    <source>
        <strain evidence="2">Dongola</strain>
    </source>
</reference>
<keyword evidence="3" id="KW-1185">Reference proteome</keyword>
<organism evidence="2 3">
    <name type="scientific">Anopheles arabiensis</name>
    <name type="common">Mosquito</name>
    <dbReference type="NCBI Taxonomy" id="7173"/>
    <lineage>
        <taxon>Eukaryota</taxon>
        <taxon>Metazoa</taxon>
        <taxon>Ecdysozoa</taxon>
        <taxon>Arthropoda</taxon>
        <taxon>Hexapoda</taxon>
        <taxon>Insecta</taxon>
        <taxon>Pterygota</taxon>
        <taxon>Neoptera</taxon>
        <taxon>Endopterygota</taxon>
        <taxon>Diptera</taxon>
        <taxon>Nematocera</taxon>
        <taxon>Culicoidea</taxon>
        <taxon>Culicidae</taxon>
        <taxon>Anophelinae</taxon>
        <taxon>Anopheles</taxon>
    </lineage>
</organism>
<dbReference type="RefSeq" id="XP_040166110.1">
    <property type="nucleotide sequence ID" value="XM_040310176.1"/>
</dbReference>
<feature type="compositionally biased region" description="Acidic residues" evidence="1">
    <location>
        <begin position="52"/>
        <end position="64"/>
    </location>
</feature>
<name>A0A182IC41_ANOAR</name>
<dbReference type="VEuPathDB" id="VectorBase:AARA011158"/>
<proteinExistence type="predicted"/>
<evidence type="ECO:0000313" key="3">
    <source>
        <dbReference type="Proteomes" id="UP000075840"/>
    </source>
</evidence>
<dbReference type="GeneID" id="120901852"/>
<feature type="region of interest" description="Disordered" evidence="1">
    <location>
        <begin position="46"/>
        <end position="73"/>
    </location>
</feature>
<dbReference type="EnsemblMetazoa" id="AARA011158-RA">
    <property type="protein sequence ID" value="AARA011158-PA"/>
    <property type="gene ID" value="AARA011158"/>
</dbReference>
<evidence type="ECO:0000313" key="2">
    <source>
        <dbReference type="EnsemblMetazoa" id="AARA011158-PA"/>
    </source>
</evidence>
<dbReference type="EMBL" id="APCN01000774">
    <property type="status" value="NOT_ANNOTATED_CDS"/>
    <property type="molecule type" value="Genomic_DNA"/>
</dbReference>
<dbReference type="AlphaFoldDB" id="A0A182IC41"/>
<dbReference type="Proteomes" id="UP000075840">
    <property type="component" value="Unassembled WGS sequence"/>
</dbReference>
<evidence type="ECO:0000256" key="1">
    <source>
        <dbReference type="SAM" id="MobiDB-lite"/>
    </source>
</evidence>
<sequence length="127" mass="14093">MEDAMEALKIAAIDADGTAFKATNENSECDQLTVPAVDMKPEIFVDETGAMDADETDESSEDENNDVKDEKVQRETLQENLRNWALSNKASNACIDSLLRLMRNNRLFIDVPDSASELLASPEQPKK</sequence>
<dbReference type="VEuPathDB" id="VectorBase:AARA21_001313"/>
<accession>A0A182IC41</accession>
<dbReference type="KEGG" id="aara:120901852"/>
<protein>
    <submittedName>
        <fullName evidence="2">Uncharacterized protein</fullName>
    </submittedName>
</protein>